<sequence>MALRPGIDESVIFYSKEGRDPSSPQLKPFIPDLKPGTNFEILAPNHLLEPDEENIDEPWDVALRLRPIPAETWSSRIEESIEESGVNSRLKNEAATWKDGLLLAHMATDHCYDAVTEGRRYLLPSIGDSTLNERIDFSIHSYQFLSPLETRVPAFDQNPKRARTDRSKSSTPKTIDTTVQPRSLPREIVSRRRKVLPMMFKTGGKRISIKACPDTGSDVNIISLETARRLGFSPEIRKTEEVDFRLANNQLVKAIGQVDIACSFGVGTPWHDLSLNCIFHIFSTLSVPLIMGMQFLGMTETYSKHQNRLIEETVPHMHSLQVNSVGRPRRSLICRLNTYVSLATADTGSDIDLISADYARKRGFPIDEAFHDVMLADGTVEQTCGSIRSSFTVGLVDDVRGFMPKSQTIFVDFFVLSNLSSDVLIGQDTIEQLNIFANHSESFISSIPLTGESDVNIIRYIGRAERAGKRLWSTIRGNDRSRDPSSVVDMERKWELDDQRENARREVRHAEIAQMAEEDREVAEIVEATRIWNYEATKKAQKELESKKRSPTRSTIANPGESLCIDESSSESLNPTSASEQYVCLYSGCTALPFQTQYLLNAYIEVHNSTRPHDGPHIGYPRGEGGKGFKTKNDMAIRHGLIRDSQGYHCPFCPYPAPRCPRPDNLQRQVRVHPPTCDENDPQLREALFKRFGIREAAGNWLN</sequence>
<protein>
    <submittedName>
        <fullName evidence="1">Uncharacterized protein</fullName>
    </submittedName>
</protein>
<gene>
    <name evidence="1" type="ORF">CRV2_00013343</name>
</gene>
<organism evidence="1 2">
    <name type="scientific">Clonostachys rosea f. rosea IK726</name>
    <dbReference type="NCBI Taxonomy" id="1349383"/>
    <lineage>
        <taxon>Eukaryota</taxon>
        <taxon>Fungi</taxon>
        <taxon>Dikarya</taxon>
        <taxon>Ascomycota</taxon>
        <taxon>Pezizomycotina</taxon>
        <taxon>Sordariomycetes</taxon>
        <taxon>Hypocreomycetidae</taxon>
        <taxon>Hypocreales</taxon>
        <taxon>Bionectriaceae</taxon>
        <taxon>Clonostachys</taxon>
    </lineage>
</organism>
<dbReference type="EMBL" id="CADEHS020000011">
    <property type="protein sequence ID" value="CAG9947230.1"/>
    <property type="molecule type" value="Genomic_DNA"/>
</dbReference>
<keyword evidence="2" id="KW-1185">Reference proteome</keyword>
<reference evidence="1" key="2">
    <citation type="submission" date="2021-10" db="EMBL/GenBank/DDBJ databases">
        <authorList>
            <person name="Piombo E."/>
        </authorList>
    </citation>
    <scope>NUCLEOTIDE SEQUENCE</scope>
</reference>
<evidence type="ECO:0000313" key="1">
    <source>
        <dbReference type="EMBL" id="CAG9947230.1"/>
    </source>
</evidence>
<reference evidence="1" key="1">
    <citation type="submission" date="2020-04" db="EMBL/GenBank/DDBJ databases">
        <authorList>
            <person name="Broberg M."/>
        </authorList>
    </citation>
    <scope>NUCLEOTIDE SEQUENCE</scope>
</reference>
<comment type="caution">
    <text evidence="1">The sequence shown here is derived from an EMBL/GenBank/DDBJ whole genome shotgun (WGS) entry which is preliminary data.</text>
</comment>
<dbReference type="Proteomes" id="UP000836387">
    <property type="component" value="Unassembled WGS sequence"/>
</dbReference>
<accession>A0ACA9U1Q6</accession>
<name>A0ACA9U1Q6_BIOOC</name>
<evidence type="ECO:0000313" key="2">
    <source>
        <dbReference type="Proteomes" id="UP000836387"/>
    </source>
</evidence>
<proteinExistence type="predicted"/>